<evidence type="ECO:0000259" key="4">
    <source>
        <dbReference type="Pfam" id="PF14226"/>
    </source>
</evidence>
<protein>
    <recommendedName>
        <fullName evidence="4">Non-haem dioxygenase N-terminal domain-containing protein</fullName>
    </recommendedName>
</protein>
<dbReference type="Gene3D" id="2.60.120.330">
    <property type="entry name" value="B-lactam Antibiotic, Isopenicillin N Synthase, Chain"/>
    <property type="match status" value="1"/>
</dbReference>
<proteinExistence type="predicted"/>
<reference evidence="5 6" key="1">
    <citation type="submission" date="2024-01" db="EMBL/GenBank/DDBJ databases">
        <title>The genomes of 5 underutilized Papilionoideae crops provide insights into root nodulation and disease resistanc.</title>
        <authorList>
            <person name="Jiang F."/>
        </authorList>
    </citation>
    <scope>NUCLEOTIDE SEQUENCE [LARGE SCALE GENOMIC DNA]</scope>
    <source>
        <strain evidence="5">DUOXIRENSHENG_FW03</strain>
        <tissue evidence="5">Leaves</tissue>
    </source>
</reference>
<dbReference type="InterPro" id="IPR027443">
    <property type="entry name" value="IPNS-like_sf"/>
</dbReference>
<evidence type="ECO:0000256" key="3">
    <source>
        <dbReference type="ARBA" id="ARBA00023004"/>
    </source>
</evidence>
<comment type="caution">
    <text evidence="5">The sequence shown here is derived from an EMBL/GenBank/DDBJ whole genome shotgun (WGS) entry which is preliminary data.</text>
</comment>
<gene>
    <name evidence="5" type="ORF">VNO78_25015</name>
</gene>
<evidence type="ECO:0000256" key="1">
    <source>
        <dbReference type="ARBA" id="ARBA00022723"/>
    </source>
</evidence>
<evidence type="ECO:0000313" key="6">
    <source>
        <dbReference type="Proteomes" id="UP001386955"/>
    </source>
</evidence>
<name>A0AAN9XFE8_PSOTE</name>
<evidence type="ECO:0000313" key="5">
    <source>
        <dbReference type="EMBL" id="KAK7389729.1"/>
    </source>
</evidence>
<dbReference type="SUPFAM" id="SSF51197">
    <property type="entry name" value="Clavaminate synthase-like"/>
    <property type="match status" value="1"/>
</dbReference>
<keyword evidence="6" id="KW-1185">Reference proteome</keyword>
<keyword evidence="3" id="KW-0408">Iron</keyword>
<feature type="domain" description="Non-haem dioxygenase N-terminal" evidence="4">
    <location>
        <begin position="45"/>
        <end position="152"/>
    </location>
</feature>
<dbReference type="InterPro" id="IPR026992">
    <property type="entry name" value="DIOX_N"/>
</dbReference>
<dbReference type="PANTHER" id="PTHR10209:SF805">
    <property type="entry name" value="1-AMINOCYCLOPROPANE-1-CARBOXYLATE OXIDASE"/>
    <property type="match status" value="1"/>
</dbReference>
<dbReference type="Pfam" id="PF14226">
    <property type="entry name" value="DIOX_N"/>
    <property type="match status" value="1"/>
</dbReference>
<dbReference type="GO" id="GO:0016491">
    <property type="term" value="F:oxidoreductase activity"/>
    <property type="evidence" value="ECO:0007669"/>
    <property type="project" value="UniProtKB-KW"/>
</dbReference>
<evidence type="ECO:0000256" key="2">
    <source>
        <dbReference type="ARBA" id="ARBA00023002"/>
    </source>
</evidence>
<sequence>MGSSIPSKPLLTELASTIDRVPSNFIRPIGERPKLHQLDSFTGSIPVVDLEGLHGSDRSKIIHEIGHACQNYGFFQIVKHGIAEEVVSKMVKVSKEFFGMEESERVKNYSDDPWKTTRLSTSFNVKTEKVANWRDFLRLQCHPIEDYIAEWPTKPSGFREDVAEYSRKMRGLCLKLLEAISESLGLERDYIEKALGEHGQHMAIN</sequence>
<dbReference type="AlphaFoldDB" id="A0AAN9XFE8"/>
<dbReference type="GO" id="GO:0046872">
    <property type="term" value="F:metal ion binding"/>
    <property type="evidence" value="ECO:0007669"/>
    <property type="project" value="UniProtKB-KW"/>
</dbReference>
<organism evidence="5 6">
    <name type="scientific">Psophocarpus tetragonolobus</name>
    <name type="common">Winged bean</name>
    <name type="synonym">Dolichos tetragonolobus</name>
    <dbReference type="NCBI Taxonomy" id="3891"/>
    <lineage>
        <taxon>Eukaryota</taxon>
        <taxon>Viridiplantae</taxon>
        <taxon>Streptophyta</taxon>
        <taxon>Embryophyta</taxon>
        <taxon>Tracheophyta</taxon>
        <taxon>Spermatophyta</taxon>
        <taxon>Magnoliopsida</taxon>
        <taxon>eudicotyledons</taxon>
        <taxon>Gunneridae</taxon>
        <taxon>Pentapetalae</taxon>
        <taxon>rosids</taxon>
        <taxon>fabids</taxon>
        <taxon>Fabales</taxon>
        <taxon>Fabaceae</taxon>
        <taxon>Papilionoideae</taxon>
        <taxon>50 kb inversion clade</taxon>
        <taxon>NPAAA clade</taxon>
        <taxon>indigoferoid/millettioid clade</taxon>
        <taxon>Phaseoleae</taxon>
        <taxon>Psophocarpus</taxon>
    </lineage>
</organism>
<dbReference type="Proteomes" id="UP001386955">
    <property type="component" value="Unassembled WGS sequence"/>
</dbReference>
<dbReference type="PANTHER" id="PTHR10209">
    <property type="entry name" value="OXIDOREDUCTASE, 2OG-FE II OXYGENASE FAMILY PROTEIN"/>
    <property type="match status" value="1"/>
</dbReference>
<dbReference type="EMBL" id="JAYMYS010000006">
    <property type="protein sequence ID" value="KAK7389729.1"/>
    <property type="molecule type" value="Genomic_DNA"/>
</dbReference>
<keyword evidence="1" id="KW-0479">Metal-binding</keyword>
<keyword evidence="2" id="KW-0560">Oxidoreductase</keyword>
<accession>A0AAN9XFE8</accession>